<accession>A0A8T2TAN3</accession>
<keyword evidence="2 6" id="KW-0349">Heme</keyword>
<dbReference type="GO" id="GO:0020037">
    <property type="term" value="F:heme binding"/>
    <property type="evidence" value="ECO:0007669"/>
    <property type="project" value="InterPro"/>
</dbReference>
<evidence type="ECO:0000256" key="6">
    <source>
        <dbReference type="PIRSR" id="PIRSR602401-1"/>
    </source>
</evidence>
<organism evidence="8 9">
    <name type="scientific">Ceratopteris richardii</name>
    <name type="common">Triangle waterfern</name>
    <dbReference type="NCBI Taxonomy" id="49495"/>
    <lineage>
        <taxon>Eukaryota</taxon>
        <taxon>Viridiplantae</taxon>
        <taxon>Streptophyta</taxon>
        <taxon>Embryophyta</taxon>
        <taxon>Tracheophyta</taxon>
        <taxon>Polypodiopsida</taxon>
        <taxon>Polypodiidae</taxon>
        <taxon>Polypodiales</taxon>
        <taxon>Pteridineae</taxon>
        <taxon>Pteridaceae</taxon>
        <taxon>Parkerioideae</taxon>
        <taxon>Ceratopteris</taxon>
    </lineage>
</organism>
<dbReference type="GO" id="GO:0005506">
    <property type="term" value="F:iron ion binding"/>
    <property type="evidence" value="ECO:0007669"/>
    <property type="project" value="InterPro"/>
</dbReference>
<dbReference type="SUPFAM" id="SSF48264">
    <property type="entry name" value="Cytochrome P450"/>
    <property type="match status" value="1"/>
</dbReference>
<dbReference type="PROSITE" id="PS00086">
    <property type="entry name" value="CYTOCHROME_P450"/>
    <property type="match status" value="1"/>
</dbReference>
<dbReference type="GO" id="GO:0004497">
    <property type="term" value="F:monooxygenase activity"/>
    <property type="evidence" value="ECO:0007669"/>
    <property type="project" value="UniProtKB-KW"/>
</dbReference>
<proteinExistence type="inferred from homology"/>
<reference evidence="8" key="1">
    <citation type="submission" date="2021-08" db="EMBL/GenBank/DDBJ databases">
        <title>WGS assembly of Ceratopteris richardii.</title>
        <authorList>
            <person name="Marchant D.B."/>
            <person name="Chen G."/>
            <person name="Jenkins J."/>
            <person name="Shu S."/>
            <person name="Leebens-Mack J."/>
            <person name="Grimwood J."/>
            <person name="Schmutz J."/>
            <person name="Soltis P."/>
            <person name="Soltis D."/>
            <person name="Chen Z.-H."/>
        </authorList>
    </citation>
    <scope>NUCLEOTIDE SEQUENCE</scope>
    <source>
        <strain evidence="8">Whitten #5841</strain>
        <tissue evidence="8">Leaf</tissue>
    </source>
</reference>
<dbReference type="Proteomes" id="UP000825935">
    <property type="component" value="Chromosome 14"/>
</dbReference>
<comment type="caution">
    <text evidence="8">The sequence shown here is derived from an EMBL/GenBank/DDBJ whole genome shotgun (WGS) entry which is preliminary data.</text>
</comment>
<sequence>MVKLQAELDTVVGKCRLVTESDIENLPYLSCILKESMRLHPSVPLLIPHESVEACQIGDYKIPAKTRAYVNTWAIGRDPSVWERPLDFWPERFDGNNLDLRGKQFELLPFGSGRRGCPGWSMGLLNVHIMLATLVQGYTWSTSLASVSQTIQQTVDMSEKFGLAVHMKKPLTVYAIPRLPLNLY</sequence>
<feature type="binding site" description="axial binding residue" evidence="6">
    <location>
        <position position="117"/>
    </location>
    <ligand>
        <name>heme</name>
        <dbReference type="ChEBI" id="CHEBI:30413"/>
    </ligand>
    <ligandPart>
        <name>Fe</name>
        <dbReference type="ChEBI" id="CHEBI:18248"/>
    </ligandPart>
</feature>
<dbReference type="PRINTS" id="PR00463">
    <property type="entry name" value="EP450I"/>
</dbReference>
<evidence type="ECO:0000313" key="9">
    <source>
        <dbReference type="Proteomes" id="UP000825935"/>
    </source>
</evidence>
<dbReference type="OMA" id="KVNRLMH"/>
<dbReference type="PANTHER" id="PTHR47944">
    <property type="entry name" value="CYTOCHROME P450 98A9"/>
    <property type="match status" value="1"/>
</dbReference>
<dbReference type="EMBL" id="CM035419">
    <property type="protein sequence ID" value="KAH7416009.1"/>
    <property type="molecule type" value="Genomic_DNA"/>
</dbReference>
<evidence type="ECO:0000256" key="1">
    <source>
        <dbReference type="ARBA" id="ARBA00010617"/>
    </source>
</evidence>
<protein>
    <recommendedName>
        <fullName evidence="10">Cytochrome P450</fullName>
    </recommendedName>
</protein>
<dbReference type="Pfam" id="PF00067">
    <property type="entry name" value="p450"/>
    <property type="match status" value="1"/>
</dbReference>
<evidence type="ECO:0000313" key="8">
    <source>
        <dbReference type="EMBL" id="KAH7416009.1"/>
    </source>
</evidence>
<keyword evidence="7" id="KW-0503">Monooxygenase</keyword>
<dbReference type="AlphaFoldDB" id="A0A8T2TAN3"/>
<dbReference type="InterPro" id="IPR002401">
    <property type="entry name" value="Cyt_P450_E_grp-I"/>
</dbReference>
<evidence type="ECO:0008006" key="10">
    <source>
        <dbReference type="Google" id="ProtNLM"/>
    </source>
</evidence>
<evidence type="ECO:0000256" key="2">
    <source>
        <dbReference type="ARBA" id="ARBA00022617"/>
    </source>
</evidence>
<evidence type="ECO:0000256" key="4">
    <source>
        <dbReference type="ARBA" id="ARBA00023002"/>
    </source>
</evidence>
<evidence type="ECO:0000256" key="7">
    <source>
        <dbReference type="RuleBase" id="RU000461"/>
    </source>
</evidence>
<keyword evidence="9" id="KW-1185">Reference proteome</keyword>
<dbReference type="PANTHER" id="PTHR47944:SF16">
    <property type="entry name" value="CYTOCHROME P450 FAMILY 1 SUBFAMILY A POLYPEPTIDE 1"/>
    <property type="match status" value="1"/>
</dbReference>
<keyword evidence="5 6" id="KW-0408">Iron</keyword>
<keyword evidence="3 6" id="KW-0479">Metal-binding</keyword>
<dbReference type="GO" id="GO:0016705">
    <property type="term" value="F:oxidoreductase activity, acting on paired donors, with incorporation or reduction of molecular oxygen"/>
    <property type="evidence" value="ECO:0007669"/>
    <property type="project" value="InterPro"/>
</dbReference>
<keyword evidence="4 7" id="KW-0560">Oxidoreductase</keyword>
<dbReference type="OrthoDB" id="2789670at2759"/>
<evidence type="ECO:0000256" key="5">
    <source>
        <dbReference type="ARBA" id="ARBA00023004"/>
    </source>
</evidence>
<dbReference type="Gene3D" id="1.10.630.10">
    <property type="entry name" value="Cytochrome P450"/>
    <property type="match status" value="1"/>
</dbReference>
<evidence type="ECO:0000256" key="3">
    <source>
        <dbReference type="ARBA" id="ARBA00022723"/>
    </source>
</evidence>
<dbReference type="InterPro" id="IPR036396">
    <property type="entry name" value="Cyt_P450_sf"/>
</dbReference>
<dbReference type="InterPro" id="IPR017972">
    <property type="entry name" value="Cyt_P450_CS"/>
</dbReference>
<gene>
    <name evidence="8" type="ORF">KP509_14G071200</name>
</gene>
<dbReference type="InterPro" id="IPR001128">
    <property type="entry name" value="Cyt_P450"/>
</dbReference>
<comment type="similarity">
    <text evidence="1 7">Belongs to the cytochrome P450 family.</text>
</comment>
<name>A0A8T2TAN3_CERRI</name>
<comment type="cofactor">
    <cofactor evidence="6">
        <name>heme</name>
        <dbReference type="ChEBI" id="CHEBI:30413"/>
    </cofactor>
</comment>